<proteinExistence type="predicted"/>
<protein>
    <submittedName>
        <fullName evidence="1">Uncharacterized protein</fullName>
    </submittedName>
</protein>
<organism evidence="1 2">
    <name type="scientific">Candidatus Fimadaptatus faecigallinarum</name>
    <dbReference type="NCBI Taxonomy" id="2840814"/>
    <lineage>
        <taxon>Bacteria</taxon>
        <taxon>Bacillati</taxon>
        <taxon>Bacillota</taxon>
        <taxon>Clostridia</taxon>
        <taxon>Eubacteriales</taxon>
        <taxon>Candidatus Fimadaptatus</taxon>
    </lineage>
</organism>
<comment type="caution">
    <text evidence="1">The sequence shown here is derived from an EMBL/GenBank/DDBJ whole genome shotgun (WGS) entry which is preliminary data.</text>
</comment>
<reference evidence="1" key="1">
    <citation type="submission" date="2020-10" db="EMBL/GenBank/DDBJ databases">
        <authorList>
            <person name="Gilroy R."/>
        </authorList>
    </citation>
    <scope>NUCLEOTIDE SEQUENCE</scope>
    <source>
        <strain evidence="1">ChiSxjej2B14-8506</strain>
    </source>
</reference>
<dbReference type="Proteomes" id="UP000824123">
    <property type="component" value="Unassembled WGS sequence"/>
</dbReference>
<evidence type="ECO:0000313" key="2">
    <source>
        <dbReference type="Proteomes" id="UP000824123"/>
    </source>
</evidence>
<evidence type="ECO:0000313" key="1">
    <source>
        <dbReference type="EMBL" id="HIU45799.1"/>
    </source>
</evidence>
<accession>A0A9D1S381</accession>
<dbReference type="EMBL" id="DVNK01000006">
    <property type="protein sequence ID" value="HIU45799.1"/>
    <property type="molecule type" value="Genomic_DNA"/>
</dbReference>
<dbReference type="AlphaFoldDB" id="A0A9D1S381"/>
<sequence>MRKKTNSRTDDDEFPWAWLMYRALEAGISYDAFWQMSPRAVLSVLHERLRARADAGAISAMPTRESDTVRLGYIPRP</sequence>
<name>A0A9D1S381_9FIRM</name>
<gene>
    <name evidence="1" type="ORF">IAC59_00895</name>
</gene>
<reference evidence="1" key="2">
    <citation type="journal article" date="2021" name="PeerJ">
        <title>Extensive microbial diversity within the chicken gut microbiome revealed by metagenomics and culture.</title>
        <authorList>
            <person name="Gilroy R."/>
            <person name="Ravi A."/>
            <person name="Getino M."/>
            <person name="Pursley I."/>
            <person name="Horton D.L."/>
            <person name="Alikhan N.F."/>
            <person name="Baker D."/>
            <person name="Gharbi K."/>
            <person name="Hall N."/>
            <person name="Watson M."/>
            <person name="Adriaenssens E.M."/>
            <person name="Foster-Nyarko E."/>
            <person name="Jarju S."/>
            <person name="Secka A."/>
            <person name="Antonio M."/>
            <person name="Oren A."/>
            <person name="Chaudhuri R.R."/>
            <person name="La Ragione R."/>
            <person name="Hildebrand F."/>
            <person name="Pallen M.J."/>
        </authorList>
    </citation>
    <scope>NUCLEOTIDE SEQUENCE</scope>
    <source>
        <strain evidence="1">ChiSxjej2B14-8506</strain>
    </source>
</reference>